<gene>
    <name evidence="3" type="ORF">IAA86_00850</name>
</gene>
<dbReference type="Proteomes" id="UP000886865">
    <property type="component" value="Unassembled WGS sequence"/>
</dbReference>
<dbReference type="GO" id="GO:0008107">
    <property type="term" value="F:galactoside 2-alpha-L-fucosyltransferase activity"/>
    <property type="evidence" value="ECO:0007669"/>
    <property type="project" value="InterPro"/>
</dbReference>
<evidence type="ECO:0000256" key="2">
    <source>
        <dbReference type="ARBA" id="ARBA00022679"/>
    </source>
</evidence>
<dbReference type="Pfam" id="PF01531">
    <property type="entry name" value="Glyco_transf_11"/>
    <property type="match status" value="1"/>
</dbReference>
<evidence type="ECO:0000313" key="4">
    <source>
        <dbReference type="Proteomes" id="UP000886865"/>
    </source>
</evidence>
<dbReference type="AlphaFoldDB" id="A0A9D1FH09"/>
<protein>
    <submittedName>
        <fullName evidence="3">Alpha-1,2-fucosyltransferase</fullName>
    </submittedName>
</protein>
<name>A0A9D1FH09_9BACT</name>
<keyword evidence="1" id="KW-0328">Glycosyltransferase</keyword>
<reference evidence="3" key="1">
    <citation type="submission" date="2020-10" db="EMBL/GenBank/DDBJ databases">
        <authorList>
            <person name="Gilroy R."/>
        </authorList>
    </citation>
    <scope>NUCLEOTIDE SEQUENCE</scope>
    <source>
        <strain evidence="3">CHK152-2871</strain>
    </source>
</reference>
<dbReference type="EMBL" id="DVJQ01000008">
    <property type="protein sequence ID" value="HIS73549.1"/>
    <property type="molecule type" value="Genomic_DNA"/>
</dbReference>
<accession>A0A9D1FH09</accession>
<evidence type="ECO:0000313" key="3">
    <source>
        <dbReference type="EMBL" id="HIS73549.1"/>
    </source>
</evidence>
<dbReference type="InterPro" id="IPR002516">
    <property type="entry name" value="Glyco_trans_11"/>
</dbReference>
<organism evidence="3 4">
    <name type="scientific">Candidatus Galligastranaerophilus intestinavium</name>
    <dbReference type="NCBI Taxonomy" id="2840836"/>
    <lineage>
        <taxon>Bacteria</taxon>
        <taxon>Candidatus Galligastranaerophilus</taxon>
    </lineage>
</organism>
<reference evidence="3" key="2">
    <citation type="journal article" date="2021" name="PeerJ">
        <title>Extensive microbial diversity within the chicken gut microbiome revealed by metagenomics and culture.</title>
        <authorList>
            <person name="Gilroy R."/>
            <person name="Ravi A."/>
            <person name="Getino M."/>
            <person name="Pursley I."/>
            <person name="Horton D.L."/>
            <person name="Alikhan N.F."/>
            <person name="Baker D."/>
            <person name="Gharbi K."/>
            <person name="Hall N."/>
            <person name="Watson M."/>
            <person name="Adriaenssens E.M."/>
            <person name="Foster-Nyarko E."/>
            <person name="Jarju S."/>
            <person name="Secka A."/>
            <person name="Antonio M."/>
            <person name="Oren A."/>
            <person name="Chaudhuri R.R."/>
            <person name="La Ragione R."/>
            <person name="Hildebrand F."/>
            <person name="Pallen M.J."/>
        </authorList>
    </citation>
    <scope>NUCLEOTIDE SEQUENCE</scope>
    <source>
        <strain evidence="3">CHK152-2871</strain>
    </source>
</reference>
<dbReference type="GO" id="GO:0005975">
    <property type="term" value="P:carbohydrate metabolic process"/>
    <property type="evidence" value="ECO:0007669"/>
    <property type="project" value="InterPro"/>
</dbReference>
<sequence length="111" mass="13861">MGKLRNFYYKRRWRFKDFKIVKIPAKEEYYSKYNPNIFNCKTLRYYSGYFQNEKYFSDVGKDVRQAFIFPDFRENVEENKKMLEKIKNSNSVFLHVRRGDYKNESWVKIKY</sequence>
<keyword evidence="2" id="KW-0808">Transferase</keyword>
<evidence type="ECO:0000256" key="1">
    <source>
        <dbReference type="ARBA" id="ARBA00022676"/>
    </source>
</evidence>
<comment type="caution">
    <text evidence="3">The sequence shown here is derived from an EMBL/GenBank/DDBJ whole genome shotgun (WGS) entry which is preliminary data.</text>
</comment>
<proteinExistence type="predicted"/>
<dbReference type="GO" id="GO:0016020">
    <property type="term" value="C:membrane"/>
    <property type="evidence" value="ECO:0007669"/>
    <property type="project" value="InterPro"/>
</dbReference>